<feature type="transmembrane region" description="Helical" evidence="1">
    <location>
        <begin position="21"/>
        <end position="40"/>
    </location>
</feature>
<dbReference type="STRING" id="1742358.GCA_001439605_00580"/>
<organism evidence="2 3">
    <name type="scientific">Cytobacillus praedii</name>
    <dbReference type="NCBI Taxonomy" id="1742358"/>
    <lineage>
        <taxon>Bacteria</taxon>
        <taxon>Bacillati</taxon>
        <taxon>Bacillota</taxon>
        <taxon>Bacilli</taxon>
        <taxon>Bacillales</taxon>
        <taxon>Bacillaceae</taxon>
        <taxon>Cytobacillus</taxon>
    </lineage>
</organism>
<comment type="caution">
    <text evidence="2">The sequence shown here is derived from an EMBL/GenBank/DDBJ whole genome shotgun (WGS) entry which is preliminary data.</text>
</comment>
<dbReference type="NCBIfam" id="NF041644">
    <property type="entry name" value="CBO0543_fam"/>
    <property type="match status" value="1"/>
</dbReference>
<dbReference type="InterPro" id="IPR048147">
    <property type="entry name" value="CBO0543-like"/>
</dbReference>
<feature type="transmembrane region" description="Helical" evidence="1">
    <location>
        <begin position="86"/>
        <end position="107"/>
    </location>
</feature>
<dbReference type="Proteomes" id="UP000293846">
    <property type="component" value="Unassembled WGS sequence"/>
</dbReference>
<dbReference type="OrthoDB" id="1679483at2"/>
<protein>
    <submittedName>
        <fullName evidence="2">Uncharacterized protein</fullName>
    </submittedName>
</protein>
<dbReference type="AlphaFoldDB" id="A0A4R1ASK8"/>
<proteinExistence type="predicted"/>
<keyword evidence="3" id="KW-1185">Reference proteome</keyword>
<evidence type="ECO:0000313" key="2">
    <source>
        <dbReference type="EMBL" id="TCJ02610.1"/>
    </source>
</evidence>
<evidence type="ECO:0000313" key="3">
    <source>
        <dbReference type="Proteomes" id="UP000293846"/>
    </source>
</evidence>
<keyword evidence="1" id="KW-1133">Transmembrane helix</keyword>
<feature type="transmembrane region" description="Helical" evidence="1">
    <location>
        <begin position="52"/>
        <end position="74"/>
    </location>
</feature>
<dbReference type="EMBL" id="SJTH01000030">
    <property type="protein sequence ID" value="TCJ02610.1"/>
    <property type="molecule type" value="Genomic_DNA"/>
</dbReference>
<keyword evidence="1" id="KW-0472">Membrane</keyword>
<accession>A0A4R1ASK8</accession>
<sequence length="143" mass="16614">MLVVPWFLWAIFRKRESSARLLFVGFIIMLLSTYLDGIGVDFGKWTYPVKVIPLPTISYSFRNSVIPVTIMFLIQYKSHLNPFFKALGFGAFGAFVGMPIMSMLDLYNKVDWAYTYSFFIFTALFLIGHWFSRRKSFEMIGGK</sequence>
<feature type="transmembrane region" description="Helical" evidence="1">
    <location>
        <begin position="113"/>
        <end position="131"/>
    </location>
</feature>
<gene>
    <name evidence="2" type="ORF">E0Y62_18660</name>
</gene>
<evidence type="ECO:0000256" key="1">
    <source>
        <dbReference type="SAM" id="Phobius"/>
    </source>
</evidence>
<reference evidence="2 3" key="1">
    <citation type="submission" date="2019-03" db="EMBL/GenBank/DDBJ databases">
        <authorList>
            <person name="Jensen L."/>
            <person name="Storgaard J."/>
            <person name="Sulaj E."/>
            <person name="Schramm A."/>
            <person name="Marshall I.P.G."/>
        </authorList>
    </citation>
    <scope>NUCLEOTIDE SEQUENCE [LARGE SCALE GENOMIC DNA]</scope>
    <source>
        <strain evidence="2 3">2017H2G3</strain>
    </source>
</reference>
<keyword evidence="1" id="KW-0812">Transmembrane</keyword>
<name>A0A4R1ASK8_9BACI</name>